<gene>
    <name evidence="4" type="ORF">CASFOL_008961</name>
</gene>
<comment type="similarity">
    <text evidence="1">Belongs to the mTERF family.</text>
</comment>
<keyword evidence="2" id="KW-0804">Transcription</keyword>
<evidence type="ECO:0000256" key="2">
    <source>
        <dbReference type="ARBA" id="ARBA00022472"/>
    </source>
</evidence>
<dbReference type="Proteomes" id="UP001632038">
    <property type="component" value="Unassembled WGS sequence"/>
</dbReference>
<reference evidence="5" key="1">
    <citation type="journal article" date="2024" name="IScience">
        <title>Strigolactones Initiate the Formation of Haustorium-like Structures in Castilleja.</title>
        <authorList>
            <person name="Buerger M."/>
            <person name="Peterson D."/>
            <person name="Chory J."/>
        </authorList>
    </citation>
    <scope>NUCLEOTIDE SEQUENCE [LARGE SCALE GENOMIC DNA]</scope>
</reference>
<dbReference type="PANTHER" id="PTHR13068">
    <property type="entry name" value="CGI-12 PROTEIN-RELATED"/>
    <property type="match status" value="1"/>
</dbReference>
<evidence type="ECO:0000256" key="3">
    <source>
        <dbReference type="ARBA" id="ARBA00022946"/>
    </source>
</evidence>
<evidence type="ECO:0000313" key="5">
    <source>
        <dbReference type="Proteomes" id="UP001632038"/>
    </source>
</evidence>
<keyword evidence="3" id="KW-0809">Transit peptide</keyword>
<dbReference type="SMART" id="SM00733">
    <property type="entry name" value="Mterf"/>
    <property type="match status" value="6"/>
</dbReference>
<accession>A0ABD3E0H0</accession>
<proteinExistence type="inferred from homology"/>
<dbReference type="AlphaFoldDB" id="A0ABD3E0H0"/>
<protein>
    <recommendedName>
        <fullName evidence="6">Mitochondrial transcription termination factor family protein</fullName>
    </recommendedName>
</protein>
<keyword evidence="5" id="KW-1185">Reference proteome</keyword>
<dbReference type="InterPro" id="IPR038538">
    <property type="entry name" value="MTERF_sf"/>
</dbReference>
<dbReference type="FunFam" id="1.25.70.10:FF:000001">
    <property type="entry name" value="Mitochondrial transcription termination factor-like"/>
    <property type="match status" value="1"/>
</dbReference>
<evidence type="ECO:0000313" key="4">
    <source>
        <dbReference type="EMBL" id="KAL3647993.1"/>
    </source>
</evidence>
<dbReference type="InterPro" id="IPR003690">
    <property type="entry name" value="MTERF"/>
</dbReference>
<evidence type="ECO:0008006" key="6">
    <source>
        <dbReference type="Google" id="ProtNLM"/>
    </source>
</evidence>
<dbReference type="Gene3D" id="1.25.70.10">
    <property type="entry name" value="Transcription termination factor 3, mitochondrial"/>
    <property type="match status" value="1"/>
</dbReference>
<dbReference type="PANTHER" id="PTHR13068:SF185">
    <property type="match status" value="1"/>
</dbReference>
<dbReference type="GO" id="GO:0006353">
    <property type="term" value="P:DNA-templated transcription termination"/>
    <property type="evidence" value="ECO:0007669"/>
    <property type="project" value="UniProtKB-KW"/>
</dbReference>
<comment type="caution">
    <text evidence="4">The sequence shown here is derived from an EMBL/GenBank/DDBJ whole genome shotgun (WGS) entry which is preliminary data.</text>
</comment>
<dbReference type="EMBL" id="JAVIJP010000009">
    <property type="protein sequence ID" value="KAL3647993.1"/>
    <property type="molecule type" value="Genomic_DNA"/>
</dbReference>
<sequence length="388" mass="43409">MFAFIYRRRINVPPKGCIFAAQRAHDNTVLVRSCSSSVCENASEKAFSISYLINTCGISSNNAVSISNKPYFNLKSPENPDAVLKLLREYGFTDAHISGIVTRLPKVLLSCPKKTLLPKLRFFRSIGVPKNVLAQKLSLHPSILTRNLENSLIPSYNVLKALLGSDEKVITLFSRAPGTFGRCCSEGISSNISMLRERGVPQSTIVSLAVHQPNLLVSDKKRLAEYVDRAIEIGFDVNKIAFFLAVRVFYGMTESTLKNKMEAYRRYGWTKSDVNAAFLKHPICMNLSEKKITVTMDFLVNVLGCKPVEIAQCPMLLGYSLDKRIRPRCLVARVLKDKGLKNVIGLTSLLIISEEKFLKKYIIKYENDIPELLDIYRGKLGPSETGGF</sequence>
<name>A0ABD3E0H0_9LAMI</name>
<dbReference type="Pfam" id="PF02536">
    <property type="entry name" value="mTERF"/>
    <property type="match status" value="1"/>
</dbReference>
<keyword evidence="2" id="KW-0806">Transcription termination</keyword>
<evidence type="ECO:0000256" key="1">
    <source>
        <dbReference type="ARBA" id="ARBA00007692"/>
    </source>
</evidence>
<keyword evidence="2" id="KW-0805">Transcription regulation</keyword>
<organism evidence="4 5">
    <name type="scientific">Castilleja foliolosa</name>
    <dbReference type="NCBI Taxonomy" id="1961234"/>
    <lineage>
        <taxon>Eukaryota</taxon>
        <taxon>Viridiplantae</taxon>
        <taxon>Streptophyta</taxon>
        <taxon>Embryophyta</taxon>
        <taxon>Tracheophyta</taxon>
        <taxon>Spermatophyta</taxon>
        <taxon>Magnoliopsida</taxon>
        <taxon>eudicotyledons</taxon>
        <taxon>Gunneridae</taxon>
        <taxon>Pentapetalae</taxon>
        <taxon>asterids</taxon>
        <taxon>lamiids</taxon>
        <taxon>Lamiales</taxon>
        <taxon>Orobanchaceae</taxon>
        <taxon>Pedicularideae</taxon>
        <taxon>Castillejinae</taxon>
        <taxon>Castilleja</taxon>
    </lineage>
</organism>